<reference evidence="2" key="1">
    <citation type="submission" date="2013-07" db="EMBL/GenBank/DDBJ databases">
        <title>The Genome Sequence of Cryptococcus bestiolae CBS10118.</title>
        <authorList>
            <consortium name="The Broad Institute Genome Sequencing Platform"/>
            <person name="Cuomo C."/>
            <person name="Litvintseva A."/>
            <person name="Chen Y."/>
            <person name="Heitman J."/>
            <person name="Sun S."/>
            <person name="Springer D."/>
            <person name="Dromer F."/>
            <person name="Young S.K."/>
            <person name="Zeng Q."/>
            <person name="Gargeya S."/>
            <person name="Fitzgerald M."/>
            <person name="Abouelleil A."/>
            <person name="Alvarado L."/>
            <person name="Berlin A.M."/>
            <person name="Chapman S.B."/>
            <person name="Dewar J."/>
            <person name="Goldberg J."/>
            <person name="Griggs A."/>
            <person name="Gujja S."/>
            <person name="Hansen M."/>
            <person name="Howarth C."/>
            <person name="Imamovic A."/>
            <person name="Larimer J."/>
            <person name="McCowan C."/>
            <person name="Murphy C."/>
            <person name="Pearson M."/>
            <person name="Priest M."/>
            <person name="Roberts A."/>
            <person name="Saif S."/>
            <person name="Shea T."/>
            <person name="Sykes S."/>
            <person name="Wortman J."/>
            <person name="Nusbaum C."/>
            <person name="Birren B."/>
        </authorList>
    </citation>
    <scope>NUCLEOTIDE SEQUENCE [LARGE SCALE GENOMIC DNA]</scope>
    <source>
        <strain evidence="2">CBS 10118</strain>
    </source>
</reference>
<feature type="compositionally biased region" description="Basic and acidic residues" evidence="1">
    <location>
        <begin position="16"/>
        <end position="30"/>
    </location>
</feature>
<dbReference type="EMBL" id="KI894022">
    <property type="protein sequence ID" value="OCF24531.1"/>
    <property type="molecule type" value="Genomic_DNA"/>
</dbReference>
<proteinExistence type="predicted"/>
<dbReference type="KEGG" id="kbi:30210390"/>
<accession>A0A1B9G0I5</accession>
<dbReference type="GeneID" id="30210390"/>
<name>A0A1B9G0I5_9TREE</name>
<dbReference type="OrthoDB" id="10357024at2759"/>
<evidence type="ECO:0000256" key="1">
    <source>
        <dbReference type="SAM" id="MobiDB-lite"/>
    </source>
</evidence>
<feature type="region of interest" description="Disordered" evidence="1">
    <location>
        <begin position="1"/>
        <end position="45"/>
    </location>
</feature>
<organism evidence="2">
    <name type="scientific">Kwoniella bestiolae CBS 10118</name>
    <dbReference type="NCBI Taxonomy" id="1296100"/>
    <lineage>
        <taxon>Eukaryota</taxon>
        <taxon>Fungi</taxon>
        <taxon>Dikarya</taxon>
        <taxon>Basidiomycota</taxon>
        <taxon>Agaricomycotina</taxon>
        <taxon>Tremellomycetes</taxon>
        <taxon>Tremellales</taxon>
        <taxon>Cryptococcaceae</taxon>
        <taxon>Kwoniella</taxon>
    </lineage>
</organism>
<evidence type="ECO:0000313" key="2">
    <source>
        <dbReference type="EMBL" id="OCF24531.1"/>
    </source>
</evidence>
<sequence>MTLRTTLMKTLRRREKRSDEKGQQQEDKPLRIGGGCISTASLDDPTSKNYKRYAGHGFEMWGSHMGDRLEHLGRSISRGGGQYIGPVLQYYHPPSTQVVHHHYHQCHHDHDHQNPPSYQSHSAPQHIFRGWGGAAVDGFEHKH</sequence>
<gene>
    <name evidence="2" type="ORF">I302_05991</name>
</gene>
<dbReference type="AlphaFoldDB" id="A0A1B9G0I5"/>
<protein>
    <submittedName>
        <fullName evidence="2">Uncharacterized protein</fullName>
    </submittedName>
</protein>
<reference evidence="2" key="2">
    <citation type="submission" date="2014-01" db="EMBL/GenBank/DDBJ databases">
        <title>Evolution of pathogenesis and genome organization in the Tremellales.</title>
        <authorList>
            <person name="Cuomo C."/>
            <person name="Litvintseva A."/>
            <person name="Heitman J."/>
            <person name="Chen Y."/>
            <person name="Sun S."/>
            <person name="Springer D."/>
            <person name="Dromer F."/>
            <person name="Young S."/>
            <person name="Zeng Q."/>
            <person name="Chapman S."/>
            <person name="Gujja S."/>
            <person name="Saif S."/>
            <person name="Birren B."/>
        </authorList>
    </citation>
    <scope>NUCLEOTIDE SEQUENCE</scope>
    <source>
        <strain evidence="2">CBS 10118</strain>
    </source>
</reference>
<dbReference type="RefSeq" id="XP_019045601.2">
    <property type="nucleotide sequence ID" value="XM_019192604.2"/>
</dbReference>
<dbReference type="VEuPathDB" id="FungiDB:I302_05991"/>